<keyword evidence="8 9" id="KW-0472">Membrane</keyword>
<evidence type="ECO:0000256" key="5">
    <source>
        <dbReference type="ARBA" id="ARBA00022967"/>
    </source>
</evidence>
<dbReference type="RefSeq" id="WP_370397002.1">
    <property type="nucleotide sequence ID" value="NZ_JALBUT010000005.1"/>
</dbReference>
<organism evidence="10 11">
    <name type="scientific">Intestinicryptomonas porci</name>
    <dbReference type="NCBI Taxonomy" id="2926320"/>
    <lineage>
        <taxon>Bacteria</taxon>
        <taxon>Pseudomonadati</taxon>
        <taxon>Verrucomicrobiota</taxon>
        <taxon>Opitutia</taxon>
        <taxon>Opitutales</taxon>
        <taxon>Intestinicryptomonaceae</taxon>
        <taxon>Intestinicryptomonas</taxon>
    </lineage>
</organism>
<dbReference type="PANTHER" id="PTHR11434:SF21">
    <property type="entry name" value="NADH DEHYDROGENASE SUBUNIT 4L-RELATED"/>
    <property type="match status" value="1"/>
</dbReference>
<comment type="catalytic activity">
    <reaction evidence="9">
        <text>a quinone + NADH + 5 H(+)(in) = a quinol + NAD(+) + 4 H(+)(out)</text>
        <dbReference type="Rhea" id="RHEA:57888"/>
        <dbReference type="ChEBI" id="CHEBI:15378"/>
        <dbReference type="ChEBI" id="CHEBI:24646"/>
        <dbReference type="ChEBI" id="CHEBI:57540"/>
        <dbReference type="ChEBI" id="CHEBI:57945"/>
        <dbReference type="ChEBI" id="CHEBI:132124"/>
    </reaction>
</comment>
<dbReference type="HAMAP" id="MF_01456">
    <property type="entry name" value="NDH1_NuoK"/>
    <property type="match status" value="1"/>
</dbReference>
<comment type="subcellular location">
    <subcellularLocation>
        <location evidence="9">Cell membrane</location>
        <topology evidence="9">Multi-pass membrane protein</topology>
    </subcellularLocation>
    <subcellularLocation>
        <location evidence="1">Membrane</location>
        <topology evidence="1">Multi-pass membrane protein</topology>
    </subcellularLocation>
</comment>
<gene>
    <name evidence="9 10" type="primary">nuoK</name>
    <name evidence="10" type="ORF">MOX91_05090</name>
</gene>
<keyword evidence="10" id="KW-0560">Oxidoreductase</keyword>
<dbReference type="NCBIfam" id="NF004320">
    <property type="entry name" value="PRK05715.1-2"/>
    <property type="match status" value="1"/>
</dbReference>
<name>A0ABU4WIX1_9BACT</name>
<evidence type="ECO:0000256" key="2">
    <source>
        <dbReference type="ARBA" id="ARBA00010519"/>
    </source>
</evidence>
<dbReference type="Proteomes" id="UP001275932">
    <property type="component" value="Unassembled WGS sequence"/>
</dbReference>
<evidence type="ECO:0000313" key="11">
    <source>
        <dbReference type="Proteomes" id="UP001275932"/>
    </source>
</evidence>
<evidence type="ECO:0000313" key="10">
    <source>
        <dbReference type="EMBL" id="MDX8415555.1"/>
    </source>
</evidence>
<dbReference type="PANTHER" id="PTHR11434">
    <property type="entry name" value="NADH-UBIQUINONE OXIDOREDUCTASE SUBUNIT ND4L"/>
    <property type="match status" value="1"/>
</dbReference>
<feature type="transmembrane region" description="Helical" evidence="9">
    <location>
        <begin position="59"/>
        <end position="81"/>
    </location>
</feature>
<sequence>MENLNDFLIPSLLIFFAGLAGVVLKKNLLVVLMCLELMLCGAMLALVSFSAAYNDMDGAVFAFFVMAVAASEVAVALAVVVQFFKIRRSVCADDVDTLSGE</sequence>
<keyword evidence="9" id="KW-0830">Ubiquinone</keyword>
<dbReference type="Pfam" id="PF00420">
    <property type="entry name" value="Oxidored_q2"/>
    <property type="match status" value="1"/>
</dbReference>
<comment type="caution">
    <text evidence="10">The sequence shown here is derived from an EMBL/GenBank/DDBJ whole genome shotgun (WGS) entry which is preliminary data.</text>
</comment>
<comment type="function">
    <text evidence="9">NDH-1 shuttles electrons from NADH, via FMN and iron-sulfur (Fe-S) centers, to quinones in the respiratory chain. The immediate electron acceptor for the enzyme in this species is believed to be ubiquinone. Couples the redox reaction to proton translocation (for every two electrons transferred, four hydrogen ions are translocated across the cytoplasmic membrane), and thus conserves the redox energy in a proton gradient.</text>
</comment>
<keyword evidence="4 9" id="KW-0812">Transmembrane</keyword>
<evidence type="ECO:0000256" key="8">
    <source>
        <dbReference type="ARBA" id="ARBA00023136"/>
    </source>
</evidence>
<keyword evidence="11" id="KW-1185">Reference proteome</keyword>
<keyword evidence="3 9" id="KW-0813">Transport</keyword>
<feature type="transmembrane region" description="Helical" evidence="9">
    <location>
        <begin position="6"/>
        <end position="24"/>
    </location>
</feature>
<keyword evidence="7 9" id="KW-0520">NAD</keyword>
<evidence type="ECO:0000256" key="7">
    <source>
        <dbReference type="ARBA" id="ARBA00023027"/>
    </source>
</evidence>
<comment type="similarity">
    <text evidence="2 9">Belongs to the complex I subunit 4L family.</text>
</comment>
<dbReference type="InterPro" id="IPR039428">
    <property type="entry name" value="NUOK/Mnh_C1-like"/>
</dbReference>
<dbReference type="GO" id="GO:0050136">
    <property type="term" value="F:NADH dehydrogenase (quinone) (non-electrogenic) activity"/>
    <property type="evidence" value="ECO:0007669"/>
    <property type="project" value="UniProtKB-EC"/>
</dbReference>
<dbReference type="InterPro" id="IPR001133">
    <property type="entry name" value="NADH_UbQ_OxRdtase_chain4L/K"/>
</dbReference>
<dbReference type="EC" id="7.1.1.-" evidence="9"/>
<keyword evidence="9" id="KW-1003">Cell membrane</keyword>
<keyword evidence="9" id="KW-0874">Quinone</keyword>
<evidence type="ECO:0000256" key="9">
    <source>
        <dbReference type="HAMAP-Rule" id="MF_01456"/>
    </source>
</evidence>
<dbReference type="Gene3D" id="1.10.287.3510">
    <property type="match status" value="1"/>
</dbReference>
<proteinExistence type="inferred from homology"/>
<protein>
    <recommendedName>
        <fullName evidence="9">NADH-quinone oxidoreductase subunit K</fullName>
        <ecNumber evidence="9">7.1.1.-</ecNumber>
    </recommendedName>
    <alternativeName>
        <fullName evidence="9">NADH dehydrogenase I subunit K</fullName>
    </alternativeName>
    <alternativeName>
        <fullName evidence="9">NDH-1 subunit K</fullName>
    </alternativeName>
</protein>
<dbReference type="EMBL" id="JALBUT010000005">
    <property type="protein sequence ID" value="MDX8415555.1"/>
    <property type="molecule type" value="Genomic_DNA"/>
</dbReference>
<keyword evidence="6 9" id="KW-1133">Transmembrane helix</keyword>
<feature type="transmembrane region" description="Helical" evidence="9">
    <location>
        <begin position="29"/>
        <end position="53"/>
    </location>
</feature>
<reference evidence="10 11" key="1">
    <citation type="submission" date="2022-03" db="EMBL/GenBank/DDBJ databases">
        <title>Novel taxa within the pig intestine.</title>
        <authorList>
            <person name="Wylensek D."/>
            <person name="Bishof K."/>
            <person name="Afrizal A."/>
            <person name="Clavel T."/>
        </authorList>
    </citation>
    <scope>NUCLEOTIDE SEQUENCE [LARGE SCALE GENOMIC DNA]</scope>
    <source>
        <strain evidence="10 11">CLA-KB-P66</strain>
    </source>
</reference>
<evidence type="ECO:0000256" key="1">
    <source>
        <dbReference type="ARBA" id="ARBA00004141"/>
    </source>
</evidence>
<evidence type="ECO:0000256" key="3">
    <source>
        <dbReference type="ARBA" id="ARBA00022448"/>
    </source>
</evidence>
<comment type="subunit">
    <text evidence="9">NDH-1 is composed of 14 different subunits. Subunits NuoA, H, J, K, L, M, N constitute the membrane sector of the complex.</text>
</comment>
<accession>A0ABU4WIX1</accession>
<evidence type="ECO:0000256" key="4">
    <source>
        <dbReference type="ARBA" id="ARBA00022692"/>
    </source>
</evidence>
<evidence type="ECO:0000256" key="6">
    <source>
        <dbReference type="ARBA" id="ARBA00022989"/>
    </source>
</evidence>
<keyword evidence="5 9" id="KW-1278">Translocase</keyword>